<comment type="similarity">
    <text evidence="2">Belongs to the acetate uptake transporter (AceTr) (TC 2.A.96) family.</text>
</comment>
<evidence type="ECO:0000256" key="1">
    <source>
        <dbReference type="ARBA" id="ARBA00004141"/>
    </source>
</evidence>
<gene>
    <name evidence="7" type="ORF">SISSUDRAFT_1004258</name>
</gene>
<feature type="transmembrane region" description="Helical" evidence="6">
    <location>
        <begin position="84"/>
        <end position="104"/>
    </location>
</feature>
<dbReference type="GO" id="GO:0015123">
    <property type="term" value="F:acetate transmembrane transporter activity"/>
    <property type="evidence" value="ECO:0007669"/>
    <property type="project" value="TreeGrafter"/>
</dbReference>
<evidence type="ECO:0000256" key="5">
    <source>
        <dbReference type="ARBA" id="ARBA00023136"/>
    </source>
</evidence>
<sequence>MSDHKVNMDDDTHHDEGAPLHRQLTTVTLTAKQFESLYLQPRDPRMEERYTRQFGNPTPFGLTCFILAHIPLTMDFLNFQGATAASSTTMLGVFYGVAGIGLYLSCIMEWVMGNTFPSCVFGTFGGFWISYGLLLQPTMDIAASFAPASDGVNGAAATMAGAATRAYNSGVAMYFVVWSILGFIYFLAALRTNVPFAMVFLTFVCALDFIAAGYFHSGVGKFELATKEFKAGGAFAFCTGMFALYIDINLILGSVGFRWSNPLFDISHFNFFKARDKNSEKEHEA</sequence>
<evidence type="ECO:0000313" key="8">
    <source>
        <dbReference type="Proteomes" id="UP000076798"/>
    </source>
</evidence>
<keyword evidence="4 6" id="KW-1133">Transmembrane helix</keyword>
<keyword evidence="5 6" id="KW-0472">Membrane</keyword>
<keyword evidence="3 6" id="KW-0812">Transmembrane</keyword>
<reference evidence="7 8" key="1">
    <citation type="journal article" date="2016" name="Mol. Biol. Evol.">
        <title>Comparative Genomics of Early-Diverging Mushroom-Forming Fungi Provides Insights into the Origins of Lignocellulose Decay Capabilities.</title>
        <authorList>
            <person name="Nagy L.G."/>
            <person name="Riley R."/>
            <person name="Tritt A."/>
            <person name="Adam C."/>
            <person name="Daum C."/>
            <person name="Floudas D."/>
            <person name="Sun H."/>
            <person name="Yadav J.S."/>
            <person name="Pangilinan J."/>
            <person name="Larsson K.H."/>
            <person name="Matsuura K."/>
            <person name="Barry K."/>
            <person name="Labutti K."/>
            <person name="Kuo R."/>
            <person name="Ohm R.A."/>
            <person name="Bhattacharya S.S."/>
            <person name="Shirouzu T."/>
            <person name="Yoshinaga Y."/>
            <person name="Martin F.M."/>
            <person name="Grigoriev I.V."/>
            <person name="Hibbett D.S."/>
        </authorList>
    </citation>
    <scope>NUCLEOTIDE SEQUENCE [LARGE SCALE GENOMIC DNA]</scope>
    <source>
        <strain evidence="7 8">HHB10207 ss-3</strain>
    </source>
</reference>
<feature type="transmembrane region" description="Helical" evidence="6">
    <location>
        <begin position="234"/>
        <end position="257"/>
    </location>
</feature>
<proteinExistence type="inferred from homology"/>
<dbReference type="InterPro" id="IPR051633">
    <property type="entry name" value="AceTr"/>
</dbReference>
<evidence type="ECO:0000256" key="6">
    <source>
        <dbReference type="SAM" id="Phobius"/>
    </source>
</evidence>
<dbReference type="PANTHER" id="PTHR31123">
    <property type="entry name" value="ACCUMULATION OF DYADS PROTEIN 2-RELATED"/>
    <property type="match status" value="1"/>
</dbReference>
<evidence type="ECO:0000313" key="7">
    <source>
        <dbReference type="EMBL" id="KZT38881.1"/>
    </source>
</evidence>
<keyword evidence="8" id="KW-1185">Reference proteome</keyword>
<dbReference type="AlphaFoldDB" id="A0A166DTQ9"/>
<dbReference type="GO" id="GO:0005886">
    <property type="term" value="C:plasma membrane"/>
    <property type="evidence" value="ECO:0007669"/>
    <property type="project" value="TreeGrafter"/>
</dbReference>
<comment type="subcellular location">
    <subcellularLocation>
        <location evidence="1">Membrane</location>
        <topology evidence="1">Multi-pass membrane protein</topology>
    </subcellularLocation>
</comment>
<dbReference type="PANTHER" id="PTHR31123:SF4">
    <property type="entry name" value="PROTEIN ALCS"/>
    <property type="match status" value="1"/>
</dbReference>
<dbReference type="Proteomes" id="UP000076798">
    <property type="component" value="Unassembled WGS sequence"/>
</dbReference>
<feature type="transmembrane region" description="Helical" evidence="6">
    <location>
        <begin position="171"/>
        <end position="189"/>
    </location>
</feature>
<dbReference type="OrthoDB" id="3648309at2759"/>
<feature type="transmembrane region" description="Helical" evidence="6">
    <location>
        <begin position="116"/>
        <end position="134"/>
    </location>
</feature>
<dbReference type="Pfam" id="PF01184">
    <property type="entry name" value="Gpr1_Fun34_YaaH"/>
    <property type="match status" value="1"/>
</dbReference>
<dbReference type="STRING" id="1314776.A0A166DTQ9"/>
<name>A0A166DTQ9_9AGAM</name>
<evidence type="ECO:0000256" key="4">
    <source>
        <dbReference type="ARBA" id="ARBA00022989"/>
    </source>
</evidence>
<evidence type="ECO:0000256" key="2">
    <source>
        <dbReference type="ARBA" id="ARBA00005587"/>
    </source>
</evidence>
<dbReference type="EMBL" id="KV428055">
    <property type="protein sequence ID" value="KZT38881.1"/>
    <property type="molecule type" value="Genomic_DNA"/>
</dbReference>
<feature type="transmembrane region" description="Helical" evidence="6">
    <location>
        <begin position="196"/>
        <end position="214"/>
    </location>
</feature>
<protein>
    <submittedName>
        <fullName evidence="7">Uncharacterized protein</fullName>
    </submittedName>
</protein>
<dbReference type="InterPro" id="IPR000791">
    <property type="entry name" value="Gpr1/Fun34/SatP-like"/>
</dbReference>
<feature type="transmembrane region" description="Helical" evidence="6">
    <location>
        <begin position="54"/>
        <end position="72"/>
    </location>
</feature>
<organism evidence="7 8">
    <name type="scientific">Sistotremastrum suecicum HHB10207 ss-3</name>
    <dbReference type="NCBI Taxonomy" id="1314776"/>
    <lineage>
        <taxon>Eukaryota</taxon>
        <taxon>Fungi</taxon>
        <taxon>Dikarya</taxon>
        <taxon>Basidiomycota</taxon>
        <taxon>Agaricomycotina</taxon>
        <taxon>Agaricomycetes</taxon>
        <taxon>Sistotremastrales</taxon>
        <taxon>Sistotremastraceae</taxon>
        <taxon>Sistotremastrum</taxon>
    </lineage>
</organism>
<accession>A0A166DTQ9</accession>
<evidence type="ECO:0000256" key="3">
    <source>
        <dbReference type="ARBA" id="ARBA00022692"/>
    </source>
</evidence>